<evidence type="ECO:0000313" key="1">
    <source>
        <dbReference type="EMBL" id="MCI27202.1"/>
    </source>
</evidence>
<feature type="non-terminal residue" evidence="1">
    <location>
        <position position="34"/>
    </location>
</feature>
<organism evidence="1 2">
    <name type="scientific">Trifolium medium</name>
    <dbReference type="NCBI Taxonomy" id="97028"/>
    <lineage>
        <taxon>Eukaryota</taxon>
        <taxon>Viridiplantae</taxon>
        <taxon>Streptophyta</taxon>
        <taxon>Embryophyta</taxon>
        <taxon>Tracheophyta</taxon>
        <taxon>Spermatophyta</taxon>
        <taxon>Magnoliopsida</taxon>
        <taxon>eudicotyledons</taxon>
        <taxon>Gunneridae</taxon>
        <taxon>Pentapetalae</taxon>
        <taxon>rosids</taxon>
        <taxon>fabids</taxon>
        <taxon>Fabales</taxon>
        <taxon>Fabaceae</taxon>
        <taxon>Papilionoideae</taxon>
        <taxon>50 kb inversion clade</taxon>
        <taxon>NPAAA clade</taxon>
        <taxon>Hologalegina</taxon>
        <taxon>IRL clade</taxon>
        <taxon>Trifolieae</taxon>
        <taxon>Trifolium</taxon>
    </lineage>
</organism>
<reference evidence="1 2" key="1">
    <citation type="journal article" date="2018" name="Front. Plant Sci.">
        <title>Red Clover (Trifolium pratense) and Zigzag Clover (T. medium) - A Picture of Genomic Similarities and Differences.</title>
        <authorList>
            <person name="Dluhosova J."/>
            <person name="Istvanek J."/>
            <person name="Nedelnik J."/>
            <person name="Repkova J."/>
        </authorList>
    </citation>
    <scope>NUCLEOTIDE SEQUENCE [LARGE SCALE GENOMIC DNA]</scope>
    <source>
        <strain evidence="2">cv. 10/8</strain>
        <tissue evidence="1">Leaf</tissue>
    </source>
</reference>
<accession>A0A392QTL2</accession>
<comment type="caution">
    <text evidence="1">The sequence shown here is derived from an EMBL/GenBank/DDBJ whole genome shotgun (WGS) entry which is preliminary data.</text>
</comment>
<keyword evidence="2" id="KW-1185">Reference proteome</keyword>
<proteinExistence type="predicted"/>
<dbReference type="AlphaFoldDB" id="A0A392QTL2"/>
<dbReference type="Proteomes" id="UP000265520">
    <property type="component" value="Unassembled WGS sequence"/>
</dbReference>
<sequence>MSPKTKKEQSDPHGMFSGMFVFFVAKGVQARRLQ</sequence>
<dbReference type="EMBL" id="LXQA010157936">
    <property type="protein sequence ID" value="MCI27202.1"/>
    <property type="molecule type" value="Genomic_DNA"/>
</dbReference>
<name>A0A392QTL2_9FABA</name>
<evidence type="ECO:0000313" key="2">
    <source>
        <dbReference type="Proteomes" id="UP000265520"/>
    </source>
</evidence>
<protein>
    <submittedName>
        <fullName evidence="1">DNA polymerase lambda-like</fullName>
    </submittedName>
</protein>